<accession>A0A9P8S284</accession>
<dbReference type="InterPro" id="IPR010730">
    <property type="entry name" value="HET"/>
</dbReference>
<keyword evidence="3" id="KW-1185">Reference proteome</keyword>
<reference evidence="2 3" key="1">
    <citation type="submission" date="2020-07" db="EMBL/GenBank/DDBJ databases">
        <title>Metarhizium humberi genome.</title>
        <authorList>
            <person name="Lysoe E."/>
        </authorList>
    </citation>
    <scope>NUCLEOTIDE SEQUENCE [LARGE SCALE GENOMIC DNA]</scope>
    <source>
        <strain evidence="2 3">ESALQ1638</strain>
    </source>
</reference>
<sequence length="839" mass="92396">MLCHLCDCLSITRLNRGGHHHVPNASALDDSAAKGCEFCSLIRAVLSRVPPEPLGSARTTAFTLSLARVGRREGLWLHWSGDVNDGIKAVLRTERDGALEDRHGRMHLFVAPDSRLAGTIAGREVHARADSEAVFGQIASWMKDCIHNHPNLAEDARLCQDMSQRYDEIGRQQDTQQQLFQVRDADAHPAEELPLLLLPTRVIDVGSSDGSKTPFLLETERELHGLYVTLSHCWGASRPLVTDVESLAARKARVPESELPETFRNAVLITRRLGVRYLWIDSLCILQGTDARAQADWQREAALMDQYYNKSLLTISAAGTAGSEQGCFLPRGTTAGRVRLNLKQSFAVTTKAPRRCLPCLSPRIQRDVTDGPLPGGSDVYVSEMPPNVPFIHSERGDGRAWILQETALSPRVLIYGLDMVAWLCNTRHCTERGDNVLHDTSSHYVMAPRLPHHLRHAPGYSSEDVGWRMALRWVTMEASTWWAKMVQNYSRRRLTYEADKLPAISGCARAIQALNKDDYYSGLWKRTLTNDLLWQSVASRTASRPATYRAPSWSWASIEGEVKCCITPKYHDMNEKLIELLSVEAEYVGPDVFGQVRTMTLLVNGSPARVRLGPRVSGDAGESCAENPIHLLEAIDDACSCSTCVQKRASLESLQRNVMASGADATRPRIPNFSAVGAADVYLAQDLVTMRHTGLEVGPMGNSGPQYTETTLNINGNGLMDGQILEHDGLDAAGSASFDVESERDMAADDLCCLPVNRQFGLLLVRNGPLVVQGGAVESYRRVGLVKLNLMWRPAHELSPLALDQGRSPFTSLENTECQVAMASHAPDLRNSGSVAAQS</sequence>
<dbReference type="Pfam" id="PF06985">
    <property type="entry name" value="HET"/>
    <property type="match status" value="1"/>
</dbReference>
<feature type="domain" description="Heterokaryon incompatibility" evidence="1">
    <location>
        <begin position="227"/>
        <end position="405"/>
    </location>
</feature>
<proteinExistence type="predicted"/>
<dbReference type="Proteomes" id="UP000764110">
    <property type="component" value="Unassembled WGS sequence"/>
</dbReference>
<comment type="caution">
    <text evidence="2">The sequence shown here is derived from an EMBL/GenBank/DDBJ whole genome shotgun (WGS) entry which is preliminary data.</text>
</comment>
<dbReference type="EMBL" id="JACEFI010000046">
    <property type="protein sequence ID" value="KAH0591811.1"/>
    <property type="molecule type" value="Genomic_DNA"/>
</dbReference>
<evidence type="ECO:0000259" key="1">
    <source>
        <dbReference type="Pfam" id="PF06985"/>
    </source>
</evidence>
<protein>
    <recommendedName>
        <fullName evidence="1">Heterokaryon incompatibility domain-containing protein</fullName>
    </recommendedName>
</protein>
<evidence type="ECO:0000313" key="3">
    <source>
        <dbReference type="Proteomes" id="UP000764110"/>
    </source>
</evidence>
<dbReference type="PANTHER" id="PTHR33112:SF8">
    <property type="entry name" value="HETEROKARYON INCOMPATIBILITY DOMAIN-CONTAINING PROTEIN"/>
    <property type="match status" value="1"/>
</dbReference>
<dbReference type="PANTHER" id="PTHR33112">
    <property type="entry name" value="DOMAIN PROTEIN, PUTATIVE-RELATED"/>
    <property type="match status" value="1"/>
</dbReference>
<dbReference type="AlphaFoldDB" id="A0A9P8S284"/>
<gene>
    <name evidence="2" type="ORF">MHUMG1_10465</name>
</gene>
<evidence type="ECO:0000313" key="2">
    <source>
        <dbReference type="EMBL" id="KAH0591811.1"/>
    </source>
</evidence>
<organism evidence="2 3">
    <name type="scientific">Metarhizium humberi</name>
    <dbReference type="NCBI Taxonomy" id="2596975"/>
    <lineage>
        <taxon>Eukaryota</taxon>
        <taxon>Fungi</taxon>
        <taxon>Dikarya</taxon>
        <taxon>Ascomycota</taxon>
        <taxon>Pezizomycotina</taxon>
        <taxon>Sordariomycetes</taxon>
        <taxon>Hypocreomycetidae</taxon>
        <taxon>Hypocreales</taxon>
        <taxon>Clavicipitaceae</taxon>
        <taxon>Metarhizium</taxon>
    </lineage>
</organism>
<name>A0A9P8S284_9HYPO</name>